<gene>
    <name evidence="3" type="ORF">HMPREF9013_1336</name>
</gene>
<organism evidence="3 4">
    <name type="scientific">Bulleidia extructa W1219</name>
    <dbReference type="NCBI Taxonomy" id="679192"/>
    <lineage>
        <taxon>Bacteria</taxon>
        <taxon>Bacillati</taxon>
        <taxon>Bacillota</taxon>
        <taxon>Erysipelotrichia</taxon>
        <taxon>Erysipelotrichales</taxon>
        <taxon>Erysipelotrichaceae</taxon>
        <taxon>Bulleidia</taxon>
    </lineage>
</organism>
<dbReference type="EMBL" id="ADFR01000009">
    <property type="protein sequence ID" value="EFC05631.1"/>
    <property type="molecule type" value="Genomic_DNA"/>
</dbReference>
<sequence>MKKINVLGISLLMMVSLLSACGDKKTTISYEIKGNQVGDISINGKYTDTETKVVQEEVSGKEVISHYRLITKQTKDTQDQIKDPEYKVTLSVDKDGKVTSVQVNDKEVKDKTLENGSSFEVSLTKDKESYHLETKIGQKKEEKEALEKAKKAIEILEKEKTRNNVNAAWNAWKKLSELNQKYKKEVADKIKVIYEALLEADAEKGMKNAEKNQTQANVDTAIALIKKLPAKKQALYKERLETVKKAISSKGESKTSSAIVTRNKVSIKKNISSSSKGK</sequence>
<feature type="chain" id="PRO_5038682152" description="Lipoprotein" evidence="2">
    <location>
        <begin position="21"/>
        <end position="278"/>
    </location>
</feature>
<dbReference type="PROSITE" id="PS51257">
    <property type="entry name" value="PROKAR_LIPOPROTEIN"/>
    <property type="match status" value="1"/>
</dbReference>
<keyword evidence="1" id="KW-0175">Coiled coil</keyword>
<dbReference type="AlphaFoldDB" id="D2MPL9"/>
<reference evidence="4" key="1">
    <citation type="submission" date="2009-12" db="EMBL/GenBank/DDBJ databases">
        <title>Sequence of Clostridiales genomosp. BVAB3 str. UPII9-5.</title>
        <authorList>
            <person name="Madupu R."/>
            <person name="Durkin A.S."/>
            <person name="Torralba M."/>
            <person name="Methe B."/>
            <person name="Sutton G.G."/>
            <person name="Strausberg R.L."/>
            <person name="Nelson K.E."/>
        </authorList>
    </citation>
    <scope>NUCLEOTIDE SEQUENCE [LARGE SCALE GENOMIC DNA]</scope>
    <source>
        <strain evidence="4">W1219</strain>
    </source>
</reference>
<keyword evidence="4" id="KW-1185">Reference proteome</keyword>
<name>D2MPL9_9FIRM</name>
<feature type="coiled-coil region" evidence="1">
    <location>
        <begin position="132"/>
        <end position="166"/>
    </location>
</feature>
<evidence type="ECO:0008006" key="5">
    <source>
        <dbReference type="Google" id="ProtNLM"/>
    </source>
</evidence>
<evidence type="ECO:0000256" key="2">
    <source>
        <dbReference type="SAM" id="SignalP"/>
    </source>
</evidence>
<accession>D2MPL9</accession>
<evidence type="ECO:0000313" key="4">
    <source>
        <dbReference type="Proteomes" id="UP000005017"/>
    </source>
</evidence>
<proteinExistence type="predicted"/>
<dbReference type="RefSeq" id="WP_006627332.1">
    <property type="nucleotide sequence ID" value="NZ_ADFR01000009.1"/>
</dbReference>
<keyword evidence="2" id="KW-0732">Signal</keyword>
<protein>
    <recommendedName>
        <fullName evidence="5">Lipoprotein</fullName>
    </recommendedName>
</protein>
<evidence type="ECO:0000256" key="1">
    <source>
        <dbReference type="SAM" id="Coils"/>
    </source>
</evidence>
<dbReference type="OrthoDB" id="9811998at2"/>
<feature type="signal peptide" evidence="2">
    <location>
        <begin position="1"/>
        <end position="20"/>
    </location>
</feature>
<comment type="caution">
    <text evidence="3">The sequence shown here is derived from an EMBL/GenBank/DDBJ whole genome shotgun (WGS) entry which is preliminary data.</text>
</comment>
<evidence type="ECO:0000313" key="3">
    <source>
        <dbReference type="EMBL" id="EFC05631.1"/>
    </source>
</evidence>
<dbReference type="Proteomes" id="UP000005017">
    <property type="component" value="Unassembled WGS sequence"/>
</dbReference>